<feature type="non-terminal residue" evidence="2">
    <location>
        <position position="446"/>
    </location>
</feature>
<proteinExistence type="predicted"/>
<evidence type="ECO:0000313" key="2">
    <source>
        <dbReference type="EMBL" id="NXD75670.1"/>
    </source>
</evidence>
<dbReference type="PROSITE" id="PS50011">
    <property type="entry name" value="PROTEIN_KINASE_DOM"/>
    <property type="match status" value="1"/>
</dbReference>
<gene>
    <name evidence="2" type="primary">Rps6kl1</name>
    <name evidence="2" type="ORF">HALSEN_R01703</name>
</gene>
<evidence type="ECO:0000313" key="3">
    <source>
        <dbReference type="Proteomes" id="UP000648918"/>
    </source>
</evidence>
<accession>A0A851YT94</accession>
<organism evidence="2 3">
    <name type="scientific">Halcyon senegalensis</name>
    <dbReference type="NCBI Taxonomy" id="342381"/>
    <lineage>
        <taxon>Eukaryota</taxon>
        <taxon>Metazoa</taxon>
        <taxon>Chordata</taxon>
        <taxon>Craniata</taxon>
        <taxon>Vertebrata</taxon>
        <taxon>Euteleostomi</taxon>
        <taxon>Archelosauria</taxon>
        <taxon>Archosauria</taxon>
        <taxon>Dinosauria</taxon>
        <taxon>Saurischia</taxon>
        <taxon>Theropoda</taxon>
        <taxon>Coelurosauria</taxon>
        <taxon>Aves</taxon>
        <taxon>Neognathae</taxon>
        <taxon>Neoaves</taxon>
        <taxon>Telluraves</taxon>
        <taxon>Coraciimorphae</taxon>
        <taxon>Coraciiformes</taxon>
        <taxon>Alcedinidae</taxon>
        <taxon>Halcyon</taxon>
    </lineage>
</organism>
<comment type="caution">
    <text evidence="2">The sequence shown here is derived from an EMBL/GenBank/DDBJ whole genome shotgun (WGS) entry which is preliminary data.</text>
</comment>
<dbReference type="InterPro" id="IPR036181">
    <property type="entry name" value="MIT_dom_sf"/>
</dbReference>
<dbReference type="GO" id="GO:0005524">
    <property type="term" value="F:ATP binding"/>
    <property type="evidence" value="ECO:0007669"/>
    <property type="project" value="InterPro"/>
</dbReference>
<reference evidence="2" key="1">
    <citation type="submission" date="2019-09" db="EMBL/GenBank/DDBJ databases">
        <title>Bird 10,000 Genomes (B10K) Project - Family phase.</title>
        <authorList>
            <person name="Zhang G."/>
        </authorList>
    </citation>
    <scope>NUCLEOTIDE SEQUENCE</scope>
    <source>
        <strain evidence="2">B10K-DU-024-03</strain>
        <tissue evidence="2">Muscle</tissue>
    </source>
</reference>
<evidence type="ECO:0000259" key="1">
    <source>
        <dbReference type="PROSITE" id="PS50011"/>
    </source>
</evidence>
<name>A0A851YT94_9AVES</name>
<dbReference type="InterPro" id="IPR051866">
    <property type="entry name" value="Intracell_Sig-Traffick_Protein"/>
</dbReference>
<dbReference type="SUPFAM" id="SSF116846">
    <property type="entry name" value="MIT domain"/>
    <property type="match status" value="1"/>
</dbReference>
<dbReference type="Gene3D" id="1.20.58.80">
    <property type="entry name" value="Phosphotransferase system, lactose/cellobiose-type IIA subunit"/>
    <property type="match status" value="1"/>
</dbReference>
<dbReference type="PANTHER" id="PTHR15508:SF4">
    <property type="entry name" value="RIBOSOMAL PROTEIN S6 KINASE-LIKE 1"/>
    <property type="match status" value="1"/>
</dbReference>
<dbReference type="PANTHER" id="PTHR15508">
    <property type="entry name" value="RIBOSOMAL PROTEIN S6 KINASE"/>
    <property type="match status" value="1"/>
</dbReference>
<feature type="non-terminal residue" evidence="2">
    <location>
        <position position="1"/>
    </location>
</feature>
<dbReference type="Gene3D" id="1.10.510.10">
    <property type="entry name" value="Transferase(Phosphotransferase) domain 1"/>
    <property type="match status" value="1"/>
</dbReference>
<dbReference type="SUPFAM" id="SSF56112">
    <property type="entry name" value="Protein kinase-like (PK-like)"/>
    <property type="match status" value="1"/>
</dbReference>
<dbReference type="OrthoDB" id="1278353at2759"/>
<dbReference type="InterPro" id="IPR000719">
    <property type="entry name" value="Prot_kinase_dom"/>
</dbReference>
<dbReference type="Proteomes" id="UP000648918">
    <property type="component" value="Unassembled WGS sequence"/>
</dbReference>
<protein>
    <submittedName>
        <fullName evidence="2">RPKL1 protein</fullName>
    </submittedName>
</protein>
<keyword evidence="3" id="KW-1185">Reference proteome</keyword>
<dbReference type="InterPro" id="IPR011009">
    <property type="entry name" value="Kinase-like_dom_sf"/>
</dbReference>
<dbReference type="AlphaFoldDB" id="A0A851YT94"/>
<dbReference type="SMART" id="SM00220">
    <property type="entry name" value="S_TKc"/>
    <property type="match status" value="1"/>
</dbReference>
<dbReference type="GO" id="GO:0004672">
    <property type="term" value="F:protein kinase activity"/>
    <property type="evidence" value="ECO:0007669"/>
    <property type="project" value="InterPro"/>
</dbReference>
<feature type="domain" description="Protein kinase" evidence="1">
    <location>
        <begin position="28"/>
        <end position="436"/>
    </location>
</feature>
<dbReference type="EMBL" id="WBNJ01000009">
    <property type="protein sequence ID" value="NXD75670.1"/>
    <property type="molecule type" value="Genomic_DNA"/>
</dbReference>
<sequence length="446" mass="49243">VDPNKERREAVKRKITQYLRRAEEIFNCHLQRAAGDGNPTTTGYSSLRFRPIRTLSSAVENLRQCKVVGVIDKVQIVQDPATGGTFILKSLPKSHVETRERQTIIPHGVPFMVKLLCYYVSEDTIFLHLEHVQGEWGQHCLPSVESCSYPKPPFPQTLKYVSPVSPAALGLDAFCPITCSSLCFPGETLWSHLRSKYRVQQDSANSSTVQALRDCGKEDGVGSSQDNSQISIFSVRTGPDPAVWEPSQGASLTCGRLGKQPPSEQHRALASHGHGRRAWAVKEEQVQLWAAEILLALEGLHQQGVLCRDLNPRNLLLDAAGHIRLTFFGQWTEVEPQYCSQAWEELYSAPEVGGIAEPTEAADCWSFGSLLYELLTGVPLSQNHPSGIHPHTQLHLPEGLSLAATSLLTELLQYNPKRRLGSGGGGMAKLKSHSFFSNIPWNKLVG</sequence>
<dbReference type="Pfam" id="PF00069">
    <property type="entry name" value="Pkinase"/>
    <property type="match status" value="1"/>
</dbReference>